<dbReference type="FunFam" id="3.30.450.190:FF:000002">
    <property type="entry name" value="Ras-related GTP-binding protein A"/>
    <property type="match status" value="1"/>
</dbReference>
<dbReference type="GO" id="GO:1904263">
    <property type="term" value="P:positive regulation of TORC1 signaling"/>
    <property type="evidence" value="ECO:0007669"/>
    <property type="project" value="TreeGrafter"/>
</dbReference>
<evidence type="ECO:0000313" key="17">
    <source>
        <dbReference type="Proteomes" id="UP000663828"/>
    </source>
</evidence>
<dbReference type="InterPro" id="IPR006762">
    <property type="entry name" value="Gtr1_RagA"/>
</dbReference>
<dbReference type="Gene3D" id="3.30.450.190">
    <property type="match status" value="1"/>
</dbReference>
<dbReference type="EMBL" id="CAJNOR010000380">
    <property type="protein sequence ID" value="CAF0897236.1"/>
    <property type="molecule type" value="Genomic_DNA"/>
</dbReference>
<dbReference type="GO" id="GO:1990131">
    <property type="term" value="C:Gtr1-Gtr2 GTPase complex"/>
    <property type="evidence" value="ECO:0007669"/>
    <property type="project" value="TreeGrafter"/>
</dbReference>
<evidence type="ECO:0000256" key="3">
    <source>
        <dbReference type="ARBA" id="ARBA00004496"/>
    </source>
</evidence>
<keyword evidence="17" id="KW-1185">Reference proteome</keyword>
<keyword evidence="14" id="KW-1133">Transmembrane helix</keyword>
<dbReference type="PANTHER" id="PTHR11259:SF1">
    <property type="entry name" value="RAS-RELATED GTP-BINDING PROTEIN"/>
    <property type="match status" value="1"/>
</dbReference>
<dbReference type="SUPFAM" id="SSF52540">
    <property type="entry name" value="P-loop containing nucleoside triphosphate hydrolases"/>
    <property type="match status" value="1"/>
</dbReference>
<comment type="caution">
    <text evidence="16">The sequence shown here is derived from an EMBL/GenBank/DDBJ whole genome shotgun (WGS) entry which is preliminary data.</text>
</comment>
<evidence type="ECO:0000256" key="14">
    <source>
        <dbReference type="SAM" id="Phobius"/>
    </source>
</evidence>
<dbReference type="CDD" id="cd11384">
    <property type="entry name" value="RagA_like"/>
    <property type="match status" value="1"/>
</dbReference>
<evidence type="ECO:0000259" key="15">
    <source>
        <dbReference type="Pfam" id="PF10277"/>
    </source>
</evidence>
<name>A0A813ZBZ4_ADIRI</name>
<dbReference type="Pfam" id="PF04670">
    <property type="entry name" value="Gtr1_RagA"/>
    <property type="match status" value="1"/>
</dbReference>
<keyword evidence="10" id="KW-0342">GTP-binding</keyword>
<evidence type="ECO:0000256" key="12">
    <source>
        <dbReference type="ARBA" id="ARBA00023228"/>
    </source>
</evidence>
<dbReference type="InterPro" id="IPR039397">
    <property type="entry name" value="RagA/B"/>
</dbReference>
<dbReference type="GO" id="GO:0012505">
    <property type="term" value="C:endomembrane system"/>
    <property type="evidence" value="ECO:0007669"/>
    <property type="project" value="UniProtKB-SubCell"/>
</dbReference>
<organism evidence="16 17">
    <name type="scientific">Adineta ricciae</name>
    <name type="common">Rotifer</name>
    <dbReference type="NCBI Taxonomy" id="249248"/>
    <lineage>
        <taxon>Eukaryota</taxon>
        <taxon>Metazoa</taxon>
        <taxon>Spiralia</taxon>
        <taxon>Gnathifera</taxon>
        <taxon>Rotifera</taxon>
        <taxon>Eurotatoria</taxon>
        <taxon>Bdelloidea</taxon>
        <taxon>Adinetida</taxon>
        <taxon>Adinetidae</taxon>
        <taxon>Adineta</taxon>
    </lineage>
</organism>
<dbReference type="Pfam" id="PF10277">
    <property type="entry name" value="Frag1"/>
    <property type="match status" value="1"/>
</dbReference>
<dbReference type="InterPro" id="IPR027417">
    <property type="entry name" value="P-loop_NTPase"/>
</dbReference>
<feature type="transmembrane region" description="Helical" evidence="14">
    <location>
        <begin position="101"/>
        <end position="124"/>
    </location>
</feature>
<evidence type="ECO:0000256" key="6">
    <source>
        <dbReference type="ARBA" id="ARBA00022499"/>
    </source>
</evidence>
<feature type="transmembrane region" description="Helical" evidence="14">
    <location>
        <begin position="71"/>
        <end position="89"/>
    </location>
</feature>
<evidence type="ECO:0000256" key="4">
    <source>
        <dbReference type="ARBA" id="ARBA00007756"/>
    </source>
</evidence>
<dbReference type="GO" id="GO:0003924">
    <property type="term" value="F:GTPase activity"/>
    <property type="evidence" value="ECO:0007669"/>
    <property type="project" value="TreeGrafter"/>
</dbReference>
<proteinExistence type="inferred from homology"/>
<dbReference type="GO" id="GO:0009267">
    <property type="term" value="P:cellular response to starvation"/>
    <property type="evidence" value="ECO:0007669"/>
    <property type="project" value="TreeGrafter"/>
</dbReference>
<protein>
    <recommendedName>
        <fullName evidence="15">CWH43-like N-terminal domain-containing protein</fullName>
    </recommendedName>
</protein>
<keyword evidence="5" id="KW-0963">Cytoplasm</keyword>
<dbReference type="GO" id="GO:0005525">
    <property type="term" value="F:GTP binding"/>
    <property type="evidence" value="ECO:0007669"/>
    <property type="project" value="UniProtKB-KW"/>
</dbReference>
<evidence type="ECO:0000256" key="13">
    <source>
        <dbReference type="ARBA" id="ARBA00049117"/>
    </source>
</evidence>
<dbReference type="InterPro" id="IPR019402">
    <property type="entry name" value="CWH43_N"/>
</dbReference>
<dbReference type="FunFam" id="3.40.50.300:FF:000276">
    <property type="entry name" value="Ras-related GTP-binding protein A"/>
    <property type="match status" value="1"/>
</dbReference>
<evidence type="ECO:0000313" key="16">
    <source>
        <dbReference type="EMBL" id="CAF0897236.1"/>
    </source>
</evidence>
<keyword evidence="12" id="KW-0458">Lysosome</keyword>
<accession>A0A813ZBZ4</accession>
<dbReference type="AlphaFoldDB" id="A0A813ZBZ4"/>
<evidence type="ECO:0000256" key="11">
    <source>
        <dbReference type="ARBA" id="ARBA00023136"/>
    </source>
</evidence>
<comment type="similarity">
    <text evidence="4">Belongs to the GTR/RAG GTP-binding protein family.</text>
</comment>
<evidence type="ECO:0000256" key="8">
    <source>
        <dbReference type="ARBA" id="ARBA00022801"/>
    </source>
</evidence>
<dbReference type="Proteomes" id="UP000663828">
    <property type="component" value="Unassembled WGS sequence"/>
</dbReference>
<evidence type="ECO:0000256" key="5">
    <source>
        <dbReference type="ARBA" id="ARBA00022490"/>
    </source>
</evidence>
<keyword evidence="11 14" id="KW-0472">Membrane</keyword>
<comment type="catalytic activity">
    <reaction evidence="13">
        <text>GTP + H2O = GDP + phosphate + H(+)</text>
        <dbReference type="Rhea" id="RHEA:19669"/>
        <dbReference type="ChEBI" id="CHEBI:15377"/>
        <dbReference type="ChEBI" id="CHEBI:15378"/>
        <dbReference type="ChEBI" id="CHEBI:37565"/>
        <dbReference type="ChEBI" id="CHEBI:43474"/>
        <dbReference type="ChEBI" id="CHEBI:58189"/>
    </reaction>
    <physiologicalReaction direction="left-to-right" evidence="13">
        <dbReference type="Rhea" id="RHEA:19670"/>
    </physiologicalReaction>
</comment>
<keyword evidence="9" id="KW-0832">Ubl conjugation</keyword>
<feature type="transmembrane region" description="Helical" evidence="14">
    <location>
        <begin position="144"/>
        <end position="162"/>
    </location>
</feature>
<evidence type="ECO:0000256" key="9">
    <source>
        <dbReference type="ARBA" id="ARBA00022843"/>
    </source>
</evidence>
<keyword evidence="6" id="KW-1017">Isopeptide bond</keyword>
<dbReference type="Gene3D" id="3.40.50.300">
    <property type="entry name" value="P-loop containing nucleotide triphosphate hydrolases"/>
    <property type="match status" value="1"/>
</dbReference>
<gene>
    <name evidence="16" type="ORF">XAT740_LOCUS7828</name>
</gene>
<dbReference type="PANTHER" id="PTHR11259">
    <property type="entry name" value="RAS-RELATED GTP BINDING RAG/GTR YEAST"/>
    <property type="match status" value="1"/>
</dbReference>
<dbReference type="GO" id="GO:0005634">
    <property type="term" value="C:nucleus"/>
    <property type="evidence" value="ECO:0007669"/>
    <property type="project" value="TreeGrafter"/>
</dbReference>
<keyword evidence="14" id="KW-0812">Transmembrane</keyword>
<comment type="subcellular location">
    <subcellularLocation>
        <location evidence="3">Cytoplasm</location>
    </subcellularLocation>
    <subcellularLocation>
        <location evidence="1">Endomembrane system</location>
    </subcellularLocation>
    <subcellularLocation>
        <location evidence="2">Lysosome</location>
    </subcellularLocation>
</comment>
<keyword evidence="8" id="KW-0378">Hydrolase</keyword>
<reference evidence="16" key="1">
    <citation type="submission" date="2021-02" db="EMBL/GenBank/DDBJ databases">
        <authorList>
            <person name="Nowell W R."/>
        </authorList>
    </citation>
    <scope>NUCLEOTIDE SEQUENCE</scope>
</reference>
<evidence type="ECO:0000256" key="10">
    <source>
        <dbReference type="ARBA" id="ARBA00023134"/>
    </source>
</evidence>
<dbReference type="GO" id="GO:0005764">
    <property type="term" value="C:lysosome"/>
    <property type="evidence" value="ECO:0007669"/>
    <property type="project" value="UniProtKB-SubCell"/>
</dbReference>
<evidence type="ECO:0000256" key="2">
    <source>
        <dbReference type="ARBA" id="ARBA00004371"/>
    </source>
</evidence>
<sequence>MKKSTKTHCKVPNVFPSMSAIIAGFEPQRFVWRMSFALTSVPRYFIAYLQLQRLLNRSHIAYRDFYRWVQLINSLIHTVELTFLLQLTYISSNENKRMHEYGFIGFTLCSLIHMLGTILIDYYWPRTKKICLNERERACRRKRLKWFLCNFVSLTISSYFFYRHNRFCEPFIYSAYCLCEYFVILTNIGYHSIIRDEWDQTDGQVLLMGKSGGGKTSMRSIIFANYSAKDTRRLGATMDVEQSYVRFLGNLILNLWDCGGQEAFMESYFATQKDNIFKNVEVLIYVFDVQSQEIDKDLHYYQSCLESILQHSSNAKIFCLIHKMDLIPEEMRTAIFAEREDILRDLSKPLQCACFRTSIWDETLYKAWSQIVYQLVPNVKGLEKTLENFAEIIDADEILLFEKATFLVISHCTRKEHHDTRRFEKISDIIKQFKLSCSKLAAAFQSMEVRNSTFACFIELCTPNTYVMVVISDPTISSEVTLMNIRNARKVFEKLEKDGVRS</sequence>
<evidence type="ECO:0000256" key="1">
    <source>
        <dbReference type="ARBA" id="ARBA00004308"/>
    </source>
</evidence>
<keyword evidence="7" id="KW-0547">Nucleotide-binding</keyword>
<evidence type="ECO:0000256" key="7">
    <source>
        <dbReference type="ARBA" id="ARBA00022741"/>
    </source>
</evidence>
<dbReference type="GO" id="GO:0010507">
    <property type="term" value="P:negative regulation of autophagy"/>
    <property type="evidence" value="ECO:0007669"/>
    <property type="project" value="TreeGrafter"/>
</dbReference>
<feature type="domain" description="CWH43-like N-terminal" evidence="15">
    <location>
        <begin position="3"/>
        <end position="195"/>
    </location>
</feature>